<dbReference type="SUPFAM" id="SSF103473">
    <property type="entry name" value="MFS general substrate transporter"/>
    <property type="match status" value="1"/>
</dbReference>
<keyword evidence="7 8" id="KW-0472">Membrane</keyword>
<organism evidence="10">
    <name type="scientific">Levilinea saccharolytica</name>
    <dbReference type="NCBI Taxonomy" id="229921"/>
    <lineage>
        <taxon>Bacteria</taxon>
        <taxon>Bacillati</taxon>
        <taxon>Chloroflexota</taxon>
        <taxon>Anaerolineae</taxon>
        <taxon>Anaerolineales</taxon>
        <taxon>Anaerolineaceae</taxon>
        <taxon>Levilinea</taxon>
    </lineage>
</organism>
<evidence type="ECO:0000256" key="8">
    <source>
        <dbReference type="SAM" id="Phobius"/>
    </source>
</evidence>
<keyword evidence="6 8" id="KW-1133">Transmembrane helix</keyword>
<dbReference type="PROSITE" id="PS50850">
    <property type="entry name" value="MFS"/>
    <property type="match status" value="1"/>
</dbReference>
<proteinExistence type="predicted"/>
<evidence type="ECO:0000256" key="4">
    <source>
        <dbReference type="ARBA" id="ARBA00022519"/>
    </source>
</evidence>
<feature type="transmembrane region" description="Helical" evidence="8">
    <location>
        <begin position="352"/>
        <end position="374"/>
    </location>
</feature>
<name>A0A0N0RD46_9CHLR</name>
<dbReference type="InterPro" id="IPR036259">
    <property type="entry name" value="MFS_trans_sf"/>
</dbReference>
<evidence type="ECO:0000256" key="5">
    <source>
        <dbReference type="ARBA" id="ARBA00022692"/>
    </source>
</evidence>
<dbReference type="InterPro" id="IPR024989">
    <property type="entry name" value="MFS_assoc_dom"/>
</dbReference>
<dbReference type="RefSeq" id="WP_160318404.1">
    <property type="nucleotide sequence ID" value="NZ_BBXZ01000177.1"/>
</dbReference>
<keyword evidence="4" id="KW-0997">Cell inner membrane</keyword>
<protein>
    <submittedName>
        <fullName evidence="10">Arabinose efflux permease</fullName>
    </submittedName>
</protein>
<feature type="transmembrane region" description="Helical" evidence="8">
    <location>
        <begin position="135"/>
        <end position="153"/>
    </location>
</feature>
<feature type="transmembrane region" description="Helical" evidence="8">
    <location>
        <begin position="159"/>
        <end position="178"/>
    </location>
</feature>
<feature type="transmembrane region" description="Helical" evidence="8">
    <location>
        <begin position="72"/>
        <end position="90"/>
    </location>
</feature>
<evidence type="ECO:0000256" key="7">
    <source>
        <dbReference type="ARBA" id="ARBA00023136"/>
    </source>
</evidence>
<dbReference type="Gene3D" id="1.20.1250.20">
    <property type="entry name" value="MFS general substrate transporter like domains"/>
    <property type="match status" value="2"/>
</dbReference>
<feature type="domain" description="Major facilitator superfamily (MFS) profile" evidence="9">
    <location>
        <begin position="201"/>
        <end position="387"/>
    </location>
</feature>
<evidence type="ECO:0000256" key="2">
    <source>
        <dbReference type="ARBA" id="ARBA00022448"/>
    </source>
</evidence>
<dbReference type="GO" id="GO:0015528">
    <property type="term" value="F:lactose:proton symporter activity"/>
    <property type="evidence" value="ECO:0007669"/>
    <property type="project" value="TreeGrafter"/>
</dbReference>
<evidence type="ECO:0000313" key="10">
    <source>
        <dbReference type="EMBL" id="GAP19446.1"/>
    </source>
</evidence>
<accession>A0A0N0RD46</accession>
<feature type="transmembrane region" description="Helical" evidence="8">
    <location>
        <begin position="267"/>
        <end position="285"/>
    </location>
</feature>
<dbReference type="AlphaFoldDB" id="A0A0N0RD46"/>
<dbReference type="EMBL" id="DF967975">
    <property type="protein sequence ID" value="GAP19446.1"/>
    <property type="molecule type" value="Genomic_DNA"/>
</dbReference>
<feature type="transmembrane region" description="Helical" evidence="8">
    <location>
        <begin position="96"/>
        <end position="114"/>
    </location>
</feature>
<keyword evidence="5 8" id="KW-0812">Transmembrane</keyword>
<feature type="transmembrane region" description="Helical" evidence="8">
    <location>
        <begin position="291"/>
        <end position="313"/>
    </location>
</feature>
<feature type="transmembrane region" description="Helical" evidence="8">
    <location>
        <begin position="236"/>
        <end position="255"/>
    </location>
</feature>
<evidence type="ECO:0000259" key="9">
    <source>
        <dbReference type="PROSITE" id="PS50850"/>
    </source>
</evidence>
<evidence type="ECO:0000256" key="3">
    <source>
        <dbReference type="ARBA" id="ARBA00022475"/>
    </source>
</evidence>
<evidence type="ECO:0000256" key="1">
    <source>
        <dbReference type="ARBA" id="ARBA00004429"/>
    </source>
</evidence>
<sequence length="387" mass="40956">MQPAAIMLRGSLYSAVYWGVIGVFEPSFNVHLQNLGITGSQIGLLGAILPFLQLWVAPLYSGWADRLGKRRWMLAGALLAVAVVLFLFPWARTFPAVLVLSFLLALGRSPTVGLGEGVSARMAARHGLEYGRMRMWGSVGFGIIAILCGYIWSRIGTTSMFPAAAVMALLAALAVGFLEEEPPAQGPAQRFPLREIRSNRVIVVLLIGSFLIGGALWLGVIFGGVYMTDLGGGLEMVGITVGLPAFLEVPAMYLSGRLVRRWGGTKTLLLGYALVGAYFLGLAVVKTPMLALLMALLRGPGFGLFMVSTVVLLERNAPPGWAATVVALMSSVSFGLAPLLSSPLGGWIYQHLGPQTMFAFAAALVGAGALALWWGREKPAPGSGPAA</sequence>
<keyword evidence="3" id="KW-1003">Cell membrane</keyword>
<dbReference type="GO" id="GO:0005886">
    <property type="term" value="C:plasma membrane"/>
    <property type="evidence" value="ECO:0007669"/>
    <property type="project" value="UniProtKB-SubCell"/>
</dbReference>
<evidence type="ECO:0000256" key="6">
    <source>
        <dbReference type="ARBA" id="ARBA00022989"/>
    </source>
</evidence>
<dbReference type="GO" id="GO:0030395">
    <property type="term" value="F:lactose binding"/>
    <property type="evidence" value="ECO:0007669"/>
    <property type="project" value="TreeGrafter"/>
</dbReference>
<reference evidence="10" key="1">
    <citation type="journal article" date="2015" name="Genome Announc.">
        <title>Draft Genome Sequences of Anaerolinea thermolimosa IMO-1, Bellilinea caldifistulae GOMI-1, Leptolinea tardivitalis YMTK-2, Levilinea saccharolytica KIBI-1, Longilinea arvoryzae KOME-1, Previously Described as Members of the Class Anaerolineae (Chloroflexi).</title>
        <authorList>
            <person name="Matsuura N."/>
            <person name="Tourlousse M.D."/>
            <person name="Ohashi A."/>
            <person name="Hugenholtz P."/>
            <person name="Sekiguchi Y."/>
        </authorList>
    </citation>
    <scope>NUCLEOTIDE SEQUENCE</scope>
    <source>
        <strain evidence="10">KIBI-1</strain>
    </source>
</reference>
<comment type="subcellular location">
    <subcellularLocation>
        <location evidence="1">Cell inner membrane</location>
        <topology evidence="1">Multi-pass membrane protein</topology>
    </subcellularLocation>
</comment>
<dbReference type="PANTHER" id="PTHR23522:SF10">
    <property type="entry name" value="3-PHENYLPROPIONIC ACID TRANSPORTER-RELATED"/>
    <property type="match status" value="1"/>
</dbReference>
<keyword evidence="2" id="KW-0813">Transport</keyword>
<dbReference type="PANTHER" id="PTHR23522">
    <property type="entry name" value="BLL5896 PROTEIN"/>
    <property type="match status" value="1"/>
</dbReference>
<dbReference type="InterPro" id="IPR020846">
    <property type="entry name" value="MFS_dom"/>
</dbReference>
<feature type="transmembrane region" description="Helical" evidence="8">
    <location>
        <begin position="199"/>
        <end position="224"/>
    </location>
</feature>
<feature type="transmembrane region" description="Helical" evidence="8">
    <location>
        <begin position="42"/>
        <end position="60"/>
    </location>
</feature>
<dbReference type="Pfam" id="PF12832">
    <property type="entry name" value="MFS_1_like"/>
    <property type="match status" value="1"/>
</dbReference>
<gene>
    <name evidence="10" type="ORF">LSAC_03348</name>
</gene>
<feature type="transmembrane region" description="Helical" evidence="8">
    <location>
        <begin position="320"/>
        <end position="340"/>
    </location>
</feature>